<evidence type="ECO:0000313" key="7">
    <source>
        <dbReference type="Proteomes" id="UP000287447"/>
    </source>
</evidence>
<keyword evidence="3" id="KW-0238">DNA-binding</keyword>
<accession>A0A3S2Z8F3</accession>
<dbReference type="Pfam" id="PF03466">
    <property type="entry name" value="LysR_substrate"/>
    <property type="match status" value="1"/>
</dbReference>
<feature type="domain" description="HTH lysR-type" evidence="5">
    <location>
        <begin position="1"/>
        <end position="59"/>
    </location>
</feature>
<dbReference type="GO" id="GO:0043565">
    <property type="term" value="F:sequence-specific DNA binding"/>
    <property type="evidence" value="ECO:0007669"/>
    <property type="project" value="TreeGrafter"/>
</dbReference>
<dbReference type="PRINTS" id="PR00039">
    <property type="entry name" value="HTHLYSR"/>
</dbReference>
<sequence>MDRLQTMSAFVGVAEEGGFSPAARRLGMSPPSVTRAISELEARLGCRLFHRTTRSVHLTEAGERYLGDCRRILAEIDAADRQAAGIHAEPRGMVSVTGSAMFGSIIVTPIILDLLDRYPELTVSTLFVDRIVHVVDEGIDVAVRIADLPDSSLTAIRVGSVRRVLCASPDYLERHGRPTSPNGLENHEIIHFASMAPAREWVFENDGMEIRHRPSSRLVVNTAAAAINAAERGRGITRVLSYMIAPQVEAGSLEILLPEFEPPVVPVHVVHKESGHTSARVRAVIDHLVQHLRRHPVLANEDGGSA</sequence>
<dbReference type="AlphaFoldDB" id="A0A3S2Z8F3"/>
<dbReference type="SUPFAM" id="SSF46785">
    <property type="entry name" value="Winged helix' DNA-binding domain"/>
    <property type="match status" value="1"/>
</dbReference>
<keyword evidence="4" id="KW-0804">Transcription</keyword>
<dbReference type="FunFam" id="1.10.10.10:FF:000001">
    <property type="entry name" value="LysR family transcriptional regulator"/>
    <property type="match status" value="1"/>
</dbReference>
<dbReference type="InterPro" id="IPR000847">
    <property type="entry name" value="LysR_HTH_N"/>
</dbReference>
<evidence type="ECO:0000256" key="2">
    <source>
        <dbReference type="ARBA" id="ARBA00023015"/>
    </source>
</evidence>
<dbReference type="Pfam" id="PF00126">
    <property type="entry name" value="HTH_1"/>
    <property type="match status" value="1"/>
</dbReference>
<dbReference type="OrthoDB" id="9812435at2"/>
<evidence type="ECO:0000259" key="5">
    <source>
        <dbReference type="PROSITE" id="PS50931"/>
    </source>
</evidence>
<dbReference type="Gene3D" id="3.40.190.290">
    <property type="match status" value="1"/>
</dbReference>
<dbReference type="InterPro" id="IPR005119">
    <property type="entry name" value="LysR_subst-bd"/>
</dbReference>
<evidence type="ECO:0000313" key="6">
    <source>
        <dbReference type="EMBL" id="RVU37755.1"/>
    </source>
</evidence>
<organism evidence="6 7">
    <name type="scientific">Hwanghaeella grinnelliae</name>
    <dbReference type="NCBI Taxonomy" id="2500179"/>
    <lineage>
        <taxon>Bacteria</taxon>
        <taxon>Pseudomonadati</taxon>
        <taxon>Pseudomonadota</taxon>
        <taxon>Alphaproteobacteria</taxon>
        <taxon>Rhodospirillales</taxon>
        <taxon>Rhodospirillaceae</taxon>
        <taxon>Hwanghaeella</taxon>
    </lineage>
</organism>
<dbReference type="Proteomes" id="UP000287447">
    <property type="component" value="Unassembled WGS sequence"/>
</dbReference>
<keyword evidence="2" id="KW-0805">Transcription regulation</keyword>
<dbReference type="PROSITE" id="PS50931">
    <property type="entry name" value="HTH_LYSR"/>
    <property type="match status" value="1"/>
</dbReference>
<dbReference type="PANTHER" id="PTHR30537">
    <property type="entry name" value="HTH-TYPE TRANSCRIPTIONAL REGULATOR"/>
    <property type="match status" value="1"/>
</dbReference>
<dbReference type="Gene3D" id="1.10.10.10">
    <property type="entry name" value="Winged helix-like DNA-binding domain superfamily/Winged helix DNA-binding domain"/>
    <property type="match status" value="1"/>
</dbReference>
<dbReference type="GO" id="GO:0003700">
    <property type="term" value="F:DNA-binding transcription factor activity"/>
    <property type="evidence" value="ECO:0007669"/>
    <property type="project" value="InterPro"/>
</dbReference>
<reference evidence="7" key="1">
    <citation type="submission" date="2019-01" db="EMBL/GenBank/DDBJ databases">
        <title>Gri0909 isolated from a small marine red alga.</title>
        <authorList>
            <person name="Kim J."/>
            <person name="Jeong S.E."/>
            <person name="Jeon C.O."/>
        </authorList>
    </citation>
    <scope>NUCLEOTIDE SEQUENCE [LARGE SCALE GENOMIC DNA]</scope>
    <source>
        <strain evidence="7">Gri0909</strain>
    </source>
</reference>
<evidence type="ECO:0000256" key="3">
    <source>
        <dbReference type="ARBA" id="ARBA00023125"/>
    </source>
</evidence>
<dbReference type="InterPro" id="IPR058163">
    <property type="entry name" value="LysR-type_TF_proteobact-type"/>
</dbReference>
<protein>
    <submittedName>
        <fullName evidence="6">LysR family transcriptional regulator</fullName>
    </submittedName>
</protein>
<name>A0A3S2Z8F3_9PROT</name>
<dbReference type="InterPro" id="IPR036390">
    <property type="entry name" value="WH_DNA-bd_sf"/>
</dbReference>
<dbReference type="EMBL" id="SADE01000001">
    <property type="protein sequence ID" value="RVU37755.1"/>
    <property type="molecule type" value="Genomic_DNA"/>
</dbReference>
<gene>
    <name evidence="6" type="ORF">EOI86_00145</name>
</gene>
<dbReference type="GO" id="GO:0006351">
    <property type="term" value="P:DNA-templated transcription"/>
    <property type="evidence" value="ECO:0007669"/>
    <property type="project" value="TreeGrafter"/>
</dbReference>
<comment type="similarity">
    <text evidence="1">Belongs to the LysR transcriptional regulatory family.</text>
</comment>
<keyword evidence="7" id="KW-1185">Reference proteome</keyword>
<comment type="caution">
    <text evidence="6">The sequence shown here is derived from an EMBL/GenBank/DDBJ whole genome shotgun (WGS) entry which is preliminary data.</text>
</comment>
<evidence type="ECO:0000256" key="1">
    <source>
        <dbReference type="ARBA" id="ARBA00009437"/>
    </source>
</evidence>
<dbReference type="SUPFAM" id="SSF53850">
    <property type="entry name" value="Periplasmic binding protein-like II"/>
    <property type="match status" value="1"/>
</dbReference>
<dbReference type="RefSeq" id="WP_127763051.1">
    <property type="nucleotide sequence ID" value="NZ_SADE01000001.1"/>
</dbReference>
<dbReference type="PANTHER" id="PTHR30537:SF5">
    <property type="entry name" value="HTH-TYPE TRANSCRIPTIONAL ACTIVATOR TTDR-RELATED"/>
    <property type="match status" value="1"/>
</dbReference>
<dbReference type="InterPro" id="IPR036388">
    <property type="entry name" value="WH-like_DNA-bd_sf"/>
</dbReference>
<proteinExistence type="inferred from homology"/>
<evidence type="ECO:0000256" key="4">
    <source>
        <dbReference type="ARBA" id="ARBA00023163"/>
    </source>
</evidence>